<organism evidence="1 2">
    <name type="scientific">Nocardioides salarius</name>
    <dbReference type="NCBI Taxonomy" id="374513"/>
    <lineage>
        <taxon>Bacteria</taxon>
        <taxon>Bacillati</taxon>
        <taxon>Actinomycetota</taxon>
        <taxon>Actinomycetes</taxon>
        <taxon>Propionibacteriales</taxon>
        <taxon>Nocardioidaceae</taxon>
        <taxon>Nocardioides</taxon>
    </lineage>
</organism>
<dbReference type="InterPro" id="IPR054383">
    <property type="entry name" value="PspAB-like"/>
</dbReference>
<reference evidence="1 2" key="1">
    <citation type="submission" date="2021-01" db="EMBL/GenBank/DDBJ databases">
        <title>Sequencing the genomes of 1000 actinobacteria strains.</title>
        <authorList>
            <person name="Klenk H.-P."/>
        </authorList>
    </citation>
    <scope>NUCLEOTIDE SEQUENCE [LARGE SCALE GENOMIC DNA]</scope>
    <source>
        <strain evidence="1 2">DSM 18239</strain>
    </source>
</reference>
<sequence>MGFLDSILGRSRPKQADLDALFGVPSAAITLQASLGLRPTGLGSVCYRAAGGAAFAETEAEILTLLRNAADAPEVSTSHDEFGYTWLVVDDDPDDVGGLVTDLHAVNTTLESQGFGPGLLCSLVPFEDAAGRRVGLVYLYKQGTFYPFAPQPGGARQRDSLLEINLRETLSGELPVEQQASRWLALWGAPGL</sequence>
<evidence type="ECO:0000313" key="1">
    <source>
        <dbReference type="EMBL" id="MBM7506809.1"/>
    </source>
</evidence>
<comment type="caution">
    <text evidence="1">The sequence shown here is derived from an EMBL/GenBank/DDBJ whole genome shotgun (WGS) entry which is preliminary data.</text>
</comment>
<accession>A0ABS2M6J8</accession>
<name>A0ABS2M6J8_9ACTN</name>
<dbReference type="EMBL" id="JAFBBZ010000001">
    <property type="protein sequence ID" value="MBM7506809.1"/>
    <property type="molecule type" value="Genomic_DNA"/>
</dbReference>
<protein>
    <submittedName>
        <fullName evidence="1">Uncharacterized protein</fullName>
    </submittedName>
</protein>
<keyword evidence="2" id="KW-1185">Reference proteome</keyword>
<dbReference type="RefSeq" id="WP_193670448.1">
    <property type="nucleotide sequence ID" value="NZ_JACDTV010000014.1"/>
</dbReference>
<dbReference type="Proteomes" id="UP000732378">
    <property type="component" value="Unassembled WGS sequence"/>
</dbReference>
<dbReference type="Pfam" id="PF22742">
    <property type="entry name" value="PspAB"/>
    <property type="match status" value="1"/>
</dbReference>
<proteinExistence type="predicted"/>
<evidence type="ECO:0000313" key="2">
    <source>
        <dbReference type="Proteomes" id="UP000732378"/>
    </source>
</evidence>
<gene>
    <name evidence="1" type="ORF">JOE61_000623</name>
</gene>